<dbReference type="Proteomes" id="UP000886520">
    <property type="component" value="Chromosome 25"/>
</dbReference>
<accession>A0A9D4Z324</accession>
<evidence type="ECO:0008006" key="4">
    <source>
        <dbReference type="Google" id="ProtNLM"/>
    </source>
</evidence>
<protein>
    <recommendedName>
        <fullName evidence="4">NB-ARC domain-containing protein</fullName>
    </recommendedName>
</protein>
<sequence length="901" mass="103837">MVSLSCGRSLLESVACSCLQRKLRHGFLKFALATLVCAKMQKTCHVEFGEEQRDQYGLLKIQHQVLKQLTEANQDYSQIHIDHEAKGWTCLKERMPKQQVFLALDNISERNRDVAKDFLYGFEYHVNSIVLVTSRSKDVLEKLGIPERCCMHCPCVTAEEGLKIVLNHVGLNNIEVLRKEQRHIIQKTVEMCNFGGQLHPMALNVLAAQLGMNPSSWKLSALDFSEASDREHKLFTEMEAIVLGLPDQQTRDMFMDIALFTPETVHNVYELCLWLQDTSYITLEHVRKKLNVLRLKSLLEVWSLDCDNICIHDLHRELAKRRTQVGTDALRFIYQTSGEFDPSILEQMERACFVCNSCTKLTLDRCPRLKLLSARSCHSLVEVELQGLTRLVSLELSVCPVETLDLKGLNKLRWLCLTSCERLKKLDASTCEALLCVRVSKCNELEGLEIKNSKLLKSVSVSYNNCLKVVDLGNGNCLRRLAVWFCEKLRDVKMSESVELHEFKKRGCPMLLNLHGCKKIMSQKASCLIVTRWHRISKELITALQASRCLQVLDLWECPMSRLPDLRNCSSLRELKLTEVDVLLDSNDSALLHEYVDILCASNDRIDLPPSLQEVTIRNCRKTVVREICWKLHGLENIVVLLMQTVRVCWDWELYRSSKNPFSDQSWYLNNSEWDVENMADFLHQKIGNIEPEETSDVEQSCSDDECAKETSSVERIALDTSAFVSNRCEKHSDFIKLLSTVLYWIREFLGDKGIQSQVKDIITTGWQKPVQLSLGELYIQDIGGWWGRLLMSDEMRKVHYRSPDYVLLEFFDNFETLQKLFRETAINKATGNLGKTLDKLKMQTVEQLRQQLCVLRALVRGESCSHDCEPWEQRVMDEIILFEYIVTSSDLEQAHEVMWE</sequence>
<keyword evidence="1" id="KW-0934">Plastid</keyword>
<gene>
    <name evidence="2" type="ORF">GOP47_0025533</name>
</gene>
<keyword evidence="1" id="KW-0150">Chloroplast</keyword>
<comment type="caution">
    <text evidence="2">The sequence shown here is derived from an EMBL/GenBank/DDBJ whole genome shotgun (WGS) entry which is preliminary data.</text>
</comment>
<dbReference type="PANTHER" id="PTHR11017">
    <property type="entry name" value="LEUCINE-RICH REPEAT-CONTAINING PROTEIN"/>
    <property type="match status" value="1"/>
</dbReference>
<dbReference type="EMBL" id="JABFUD020000025">
    <property type="protein sequence ID" value="KAI5059214.1"/>
    <property type="molecule type" value="Genomic_DNA"/>
</dbReference>
<proteinExistence type="predicted"/>
<dbReference type="OrthoDB" id="664960at2759"/>
<dbReference type="Gene3D" id="3.40.50.300">
    <property type="entry name" value="P-loop containing nucleotide triphosphate hydrolases"/>
    <property type="match status" value="1"/>
</dbReference>
<dbReference type="InterPro" id="IPR032675">
    <property type="entry name" value="LRR_dom_sf"/>
</dbReference>
<dbReference type="InterPro" id="IPR044974">
    <property type="entry name" value="Disease_R_plants"/>
</dbReference>
<dbReference type="SUPFAM" id="SSF52540">
    <property type="entry name" value="P-loop containing nucleoside triphosphate hydrolases"/>
    <property type="match status" value="1"/>
</dbReference>
<organism evidence="2 3">
    <name type="scientific">Adiantum capillus-veneris</name>
    <name type="common">Maidenhair fern</name>
    <dbReference type="NCBI Taxonomy" id="13818"/>
    <lineage>
        <taxon>Eukaryota</taxon>
        <taxon>Viridiplantae</taxon>
        <taxon>Streptophyta</taxon>
        <taxon>Embryophyta</taxon>
        <taxon>Tracheophyta</taxon>
        <taxon>Polypodiopsida</taxon>
        <taxon>Polypodiidae</taxon>
        <taxon>Polypodiales</taxon>
        <taxon>Pteridineae</taxon>
        <taxon>Pteridaceae</taxon>
        <taxon>Vittarioideae</taxon>
        <taxon>Adiantum</taxon>
    </lineage>
</organism>
<dbReference type="Gene3D" id="3.80.10.10">
    <property type="entry name" value="Ribonuclease Inhibitor"/>
    <property type="match status" value="1"/>
</dbReference>
<evidence type="ECO:0000313" key="3">
    <source>
        <dbReference type="Proteomes" id="UP000886520"/>
    </source>
</evidence>
<dbReference type="GO" id="GO:0006952">
    <property type="term" value="P:defense response"/>
    <property type="evidence" value="ECO:0007669"/>
    <property type="project" value="InterPro"/>
</dbReference>
<dbReference type="AlphaFoldDB" id="A0A9D4Z324"/>
<dbReference type="PANTHER" id="PTHR11017:SF579">
    <property type="entry name" value="TIR DOMAIN-CONTAINING PROTEIN"/>
    <property type="match status" value="1"/>
</dbReference>
<keyword evidence="3" id="KW-1185">Reference proteome</keyword>
<evidence type="ECO:0000256" key="1">
    <source>
        <dbReference type="ARBA" id="ARBA00022528"/>
    </source>
</evidence>
<reference evidence="2" key="1">
    <citation type="submission" date="2021-01" db="EMBL/GenBank/DDBJ databases">
        <title>Adiantum capillus-veneris genome.</title>
        <authorList>
            <person name="Fang Y."/>
            <person name="Liao Q."/>
        </authorList>
    </citation>
    <scope>NUCLEOTIDE SEQUENCE</scope>
    <source>
        <strain evidence="2">H3</strain>
        <tissue evidence="2">Leaf</tissue>
    </source>
</reference>
<dbReference type="SUPFAM" id="SSF52058">
    <property type="entry name" value="L domain-like"/>
    <property type="match status" value="1"/>
</dbReference>
<dbReference type="InterPro" id="IPR027417">
    <property type="entry name" value="P-loop_NTPase"/>
</dbReference>
<evidence type="ECO:0000313" key="2">
    <source>
        <dbReference type="EMBL" id="KAI5059214.1"/>
    </source>
</evidence>
<name>A0A9D4Z324_ADICA</name>